<evidence type="ECO:0000313" key="5">
    <source>
        <dbReference type="RefSeq" id="XP_015172980.1"/>
    </source>
</evidence>
<dbReference type="Pfam" id="PF02752">
    <property type="entry name" value="Arrestin_C"/>
    <property type="match status" value="1"/>
</dbReference>
<evidence type="ECO:0000259" key="3">
    <source>
        <dbReference type="SMART" id="SM01017"/>
    </source>
</evidence>
<keyword evidence="4" id="KW-1185">Reference proteome</keyword>
<dbReference type="SMART" id="SM01017">
    <property type="entry name" value="Arrestin_C"/>
    <property type="match status" value="1"/>
</dbReference>
<feature type="domain" description="Arrestin C-terminal-like" evidence="3">
    <location>
        <begin position="179"/>
        <end position="308"/>
    </location>
</feature>
<keyword evidence="2" id="KW-0716">Sensory transduction</keyword>
<dbReference type="Pfam" id="PF00339">
    <property type="entry name" value="Arrestin_N"/>
    <property type="match status" value="1"/>
</dbReference>
<evidence type="ECO:0000313" key="4">
    <source>
        <dbReference type="Proteomes" id="UP000694924"/>
    </source>
</evidence>
<dbReference type="InterPro" id="IPR011021">
    <property type="entry name" value="Arrestin-like_N"/>
</dbReference>
<dbReference type="RefSeq" id="XP_015172980.1">
    <property type="nucleotide sequence ID" value="XM_015317494.1"/>
</dbReference>
<dbReference type="PANTHER" id="PTHR11188">
    <property type="entry name" value="ARRESTIN DOMAIN CONTAINING PROTEIN"/>
    <property type="match status" value="1"/>
</dbReference>
<sequence>MSPRIFIVKFDKPSATYIPGENITGSVTIVLDEPKSVRDVRIYFKGEAHVYWTTTETEEDIHGKSSTKTVSHSATEKYFSIEQSLIRKSIEENEVELPVGESVYYFSFQLPINIPCSFEHHIGHIRYTAKAIVDIPWKFNWNTKSAFTVVTGFDLNPVSHQCVGIDDETLKNFHCCCFNRGSICVRIRIPSTGYVPGQYIMTEVFSNLKSEKVQITKISAKLQEELTFHAHGSTERDIIMIQRDRDEGPIKPIHQSNLKLYVPSLPPSNLEYCGIIDLKYYLRVNVHVTGLHKKVDRKFPVLIGTVPLISAPWAPLDSVDDTYPTAPIIDQEPSVSTSIKPIPGPMPQPEIILPSIPQPNINGPQSSNHPIGWHMPPPSYEECMQKADNIKDEDDSNSVYGADLPFAPRYPVFNFLTPNSSK</sequence>
<dbReference type="Gene3D" id="2.60.40.640">
    <property type="match status" value="2"/>
</dbReference>
<dbReference type="Proteomes" id="UP000694924">
    <property type="component" value="Unplaced"/>
</dbReference>
<organism evidence="4 5">
    <name type="scientific">Polistes dominula</name>
    <name type="common">European paper wasp</name>
    <name type="synonym">Vespa dominula</name>
    <dbReference type="NCBI Taxonomy" id="743375"/>
    <lineage>
        <taxon>Eukaryota</taxon>
        <taxon>Metazoa</taxon>
        <taxon>Ecdysozoa</taxon>
        <taxon>Arthropoda</taxon>
        <taxon>Hexapoda</taxon>
        <taxon>Insecta</taxon>
        <taxon>Pterygota</taxon>
        <taxon>Neoptera</taxon>
        <taxon>Endopterygota</taxon>
        <taxon>Hymenoptera</taxon>
        <taxon>Apocrita</taxon>
        <taxon>Aculeata</taxon>
        <taxon>Vespoidea</taxon>
        <taxon>Vespidae</taxon>
        <taxon>Polistinae</taxon>
        <taxon>Polistini</taxon>
        <taxon>Polistes</taxon>
    </lineage>
</organism>
<dbReference type="PANTHER" id="PTHR11188:SF176">
    <property type="entry name" value="ARRESTIN DOMAIN-CONTAINING PROTEIN 1"/>
    <property type="match status" value="1"/>
</dbReference>
<dbReference type="InterPro" id="IPR050357">
    <property type="entry name" value="Arrestin_domain-protein"/>
</dbReference>
<name>A0ABM1HYE3_POLDO</name>
<evidence type="ECO:0000256" key="1">
    <source>
        <dbReference type="ARBA" id="ARBA00005298"/>
    </source>
</evidence>
<dbReference type="GeneID" id="107064618"/>
<dbReference type="InterPro" id="IPR011022">
    <property type="entry name" value="Arrestin_C-like"/>
</dbReference>
<comment type="similarity">
    <text evidence="1">Belongs to the arrestin family.</text>
</comment>
<reference evidence="5" key="1">
    <citation type="submission" date="2025-08" db="UniProtKB">
        <authorList>
            <consortium name="RefSeq"/>
        </authorList>
    </citation>
    <scope>IDENTIFICATION</scope>
</reference>
<dbReference type="SUPFAM" id="SSF81296">
    <property type="entry name" value="E set domains"/>
    <property type="match status" value="2"/>
</dbReference>
<protein>
    <submittedName>
        <fullName evidence="5">Arrestin domain-containing protein 2-like</fullName>
    </submittedName>
</protein>
<proteinExistence type="inferred from homology"/>
<evidence type="ECO:0000256" key="2">
    <source>
        <dbReference type="ARBA" id="ARBA00022606"/>
    </source>
</evidence>
<dbReference type="InterPro" id="IPR014752">
    <property type="entry name" value="Arrestin-like_C"/>
</dbReference>
<accession>A0ABM1HYE3</accession>
<gene>
    <name evidence="5" type="primary">LOC107064618</name>
</gene>
<dbReference type="InterPro" id="IPR014756">
    <property type="entry name" value="Ig_E-set"/>
</dbReference>